<accession>A0A8H7T8Z1</accession>
<dbReference type="EMBL" id="JAFJYH010000234">
    <property type="protein sequence ID" value="KAG4415141.1"/>
    <property type="molecule type" value="Genomic_DNA"/>
</dbReference>
<proteinExistence type="predicted"/>
<feature type="region of interest" description="Disordered" evidence="1">
    <location>
        <begin position="48"/>
        <end position="94"/>
    </location>
</feature>
<feature type="compositionally biased region" description="Polar residues" evidence="1">
    <location>
        <begin position="404"/>
        <end position="423"/>
    </location>
</feature>
<gene>
    <name evidence="2" type="ORF">IFR04_011733</name>
</gene>
<protein>
    <submittedName>
        <fullName evidence="2">Uncharacterized protein</fullName>
    </submittedName>
</protein>
<sequence>MAQGVVAPPLANGVSLTAEELREILEYERIVQFRDAVLAGTHPRITIPPHLAGKQISRGISSPNSTTPRPNQTTPATRTIPGSRADDSTSFFNRSPTNLRATGGAHIPMSSKSEINPILLEKSDDLIKAEIQLQRQRLERGLREQIEQQRITAKALLQTSESLPNFDLSEVLSKALEIVHPTTVPEAEPSAAASDSFDENTFYSSQHDTPEPSSPPQAQKDLAEVQSQSALMPDQRPSERHSTQTQVEYREVVMTGASLSNDNNLAMQARPQLQHSQQNSTSEPRQQQRMEMGKSVSSSSGEIISNRAQGTVNVSIPPIILQTSSQERFFDIDHFTDTIHSQSTTQDLLKQAFDNIPASPLVRNHNLSPIAPQPARVSPLATAREPPILREHAALDDMQPAQISTLRNQPTGVSSTDSSPKGTKNNDKRKEKEKKKRKRKGKEAADTPDSPYIKPEPRSPSPYTAVAPLPRPQKRQRQSGQFAAELNYDEPRQEPVEEARERTAAQHYREVRGPRVVEREEVRYEPEYRRVEPAYRRVEREDDAGYRRTADGQYERRPQSPVFALPYAPGEVRQVRAASHAVVERRAYDEPRYVREPVVRASVRPDADRERSRSPVFRERRSPISMAPPRQSMRIVIDEFGRKYYEPLPVAPPPRYREPEIIYERAPTRAVSSRIPAEFEEDGVVYRRASPAPNLPRRVVTQPEYALQPQPEYRSYRQREYSVRPTAMGPPGEEYIQIRSRQLTPEEGRREYLPRAASVYPEAVRYEIPREYTRMQSVRPEAPPREYAASVRPEARRELVPQQHREYSVRPMDPPHGAIPQSQREYSVRPMEPIIRREPVAIPEGGRYYEEPAGRQPAEVAFIERPRARESSVMVYADDVRREVYR</sequence>
<dbReference type="Proteomes" id="UP000664132">
    <property type="component" value="Unassembled WGS sequence"/>
</dbReference>
<feature type="region of interest" description="Disordered" evidence="1">
    <location>
        <begin position="404"/>
        <end position="505"/>
    </location>
</feature>
<evidence type="ECO:0000256" key="1">
    <source>
        <dbReference type="SAM" id="MobiDB-lite"/>
    </source>
</evidence>
<feature type="compositionally biased region" description="Basic residues" evidence="1">
    <location>
        <begin position="431"/>
        <end position="441"/>
    </location>
</feature>
<reference evidence="2" key="1">
    <citation type="submission" date="2021-02" db="EMBL/GenBank/DDBJ databases">
        <title>Genome sequence Cadophora malorum strain M34.</title>
        <authorList>
            <person name="Stefanovic E."/>
            <person name="Vu D."/>
            <person name="Scully C."/>
            <person name="Dijksterhuis J."/>
            <person name="Roader J."/>
            <person name="Houbraken J."/>
        </authorList>
    </citation>
    <scope>NUCLEOTIDE SEQUENCE</scope>
    <source>
        <strain evidence="2">M34</strain>
    </source>
</reference>
<keyword evidence="3" id="KW-1185">Reference proteome</keyword>
<feature type="region of interest" description="Disordered" evidence="1">
    <location>
        <begin position="602"/>
        <end position="622"/>
    </location>
</feature>
<feature type="region of interest" description="Disordered" evidence="1">
    <location>
        <begin position="270"/>
        <end position="301"/>
    </location>
</feature>
<feature type="region of interest" description="Disordered" evidence="1">
    <location>
        <begin position="186"/>
        <end position="246"/>
    </location>
</feature>
<feature type="compositionally biased region" description="Polar residues" evidence="1">
    <location>
        <begin position="270"/>
        <end position="285"/>
    </location>
</feature>
<evidence type="ECO:0000313" key="3">
    <source>
        <dbReference type="Proteomes" id="UP000664132"/>
    </source>
</evidence>
<organism evidence="2 3">
    <name type="scientific">Cadophora malorum</name>
    <dbReference type="NCBI Taxonomy" id="108018"/>
    <lineage>
        <taxon>Eukaryota</taxon>
        <taxon>Fungi</taxon>
        <taxon>Dikarya</taxon>
        <taxon>Ascomycota</taxon>
        <taxon>Pezizomycotina</taxon>
        <taxon>Leotiomycetes</taxon>
        <taxon>Helotiales</taxon>
        <taxon>Ploettnerulaceae</taxon>
        <taxon>Cadophora</taxon>
    </lineage>
</organism>
<dbReference type="OrthoDB" id="5333304at2759"/>
<evidence type="ECO:0000313" key="2">
    <source>
        <dbReference type="EMBL" id="KAG4415141.1"/>
    </source>
</evidence>
<feature type="compositionally biased region" description="Polar residues" evidence="1">
    <location>
        <begin position="58"/>
        <end position="77"/>
    </location>
</feature>
<feature type="compositionally biased region" description="Basic and acidic residues" evidence="1">
    <location>
        <begin position="489"/>
        <end position="505"/>
    </location>
</feature>
<dbReference type="AlphaFoldDB" id="A0A8H7T8Z1"/>
<comment type="caution">
    <text evidence="2">The sequence shown here is derived from an EMBL/GenBank/DDBJ whole genome shotgun (WGS) entry which is preliminary data.</text>
</comment>
<name>A0A8H7T8Z1_9HELO</name>